<comment type="subcellular location">
    <subcellularLocation>
        <location evidence="1">Membrane</location>
        <topology evidence="1">Multi-pass membrane protein</topology>
    </subcellularLocation>
</comment>
<feature type="transmembrane region" description="Helical" evidence="6">
    <location>
        <begin position="358"/>
        <end position="377"/>
    </location>
</feature>
<evidence type="ECO:0000256" key="4">
    <source>
        <dbReference type="ARBA" id="ARBA00022989"/>
    </source>
</evidence>
<name>A0A6A6XF82_9PLEO</name>
<reference evidence="8" key="1">
    <citation type="journal article" date="2020" name="Stud. Mycol.">
        <title>101 Dothideomycetes genomes: a test case for predicting lifestyles and emergence of pathogens.</title>
        <authorList>
            <person name="Haridas S."/>
            <person name="Albert R."/>
            <person name="Binder M."/>
            <person name="Bloem J."/>
            <person name="Labutti K."/>
            <person name="Salamov A."/>
            <person name="Andreopoulos B."/>
            <person name="Baker S."/>
            <person name="Barry K."/>
            <person name="Bills G."/>
            <person name="Bluhm B."/>
            <person name="Cannon C."/>
            <person name="Castanera R."/>
            <person name="Culley D."/>
            <person name="Daum C."/>
            <person name="Ezra D."/>
            <person name="Gonzalez J."/>
            <person name="Henrissat B."/>
            <person name="Kuo A."/>
            <person name="Liang C."/>
            <person name="Lipzen A."/>
            <person name="Lutzoni F."/>
            <person name="Magnuson J."/>
            <person name="Mondo S."/>
            <person name="Nolan M."/>
            <person name="Ohm R."/>
            <person name="Pangilinan J."/>
            <person name="Park H.-J."/>
            <person name="Ramirez L."/>
            <person name="Alfaro M."/>
            <person name="Sun H."/>
            <person name="Tritt A."/>
            <person name="Yoshinaga Y."/>
            <person name="Zwiers L.-H."/>
            <person name="Turgeon B."/>
            <person name="Goodwin S."/>
            <person name="Spatafora J."/>
            <person name="Crous P."/>
            <person name="Grigoriev I."/>
        </authorList>
    </citation>
    <scope>NUCLEOTIDE SEQUENCE</scope>
    <source>
        <strain evidence="8">CBS 109.77</strain>
    </source>
</reference>
<proteinExistence type="inferred from homology"/>
<protein>
    <submittedName>
        <fullName evidence="8">MFS general substrate transporter</fullName>
    </submittedName>
</protein>
<gene>
    <name evidence="8" type="ORF">K505DRAFT_303082</name>
</gene>
<dbReference type="SUPFAM" id="SSF103473">
    <property type="entry name" value="MFS general substrate transporter"/>
    <property type="match status" value="1"/>
</dbReference>
<feature type="transmembrane region" description="Helical" evidence="6">
    <location>
        <begin position="26"/>
        <end position="47"/>
    </location>
</feature>
<feature type="transmembrane region" description="Helical" evidence="6">
    <location>
        <begin position="252"/>
        <end position="277"/>
    </location>
</feature>
<evidence type="ECO:0000256" key="2">
    <source>
        <dbReference type="ARBA" id="ARBA00008335"/>
    </source>
</evidence>
<evidence type="ECO:0000256" key="6">
    <source>
        <dbReference type="SAM" id="Phobius"/>
    </source>
</evidence>
<feature type="transmembrane region" description="Helical" evidence="6">
    <location>
        <begin position="297"/>
        <end position="317"/>
    </location>
</feature>
<dbReference type="CDD" id="cd17323">
    <property type="entry name" value="MFS_Tpo1_MDR_like"/>
    <property type="match status" value="1"/>
</dbReference>
<feature type="domain" description="Major facilitator superfamily (MFS) profile" evidence="7">
    <location>
        <begin position="28"/>
        <end position="478"/>
    </location>
</feature>
<dbReference type="Gene3D" id="1.20.1250.20">
    <property type="entry name" value="MFS general substrate transporter like domains"/>
    <property type="match status" value="1"/>
</dbReference>
<dbReference type="FunFam" id="1.20.1250.20:FF:000011">
    <property type="entry name" value="MFS multidrug transporter, putative"/>
    <property type="match status" value="1"/>
</dbReference>
<feature type="transmembrane region" description="Helical" evidence="6">
    <location>
        <begin position="418"/>
        <end position="440"/>
    </location>
</feature>
<keyword evidence="3 6" id="KW-0812">Transmembrane</keyword>
<keyword evidence="9" id="KW-1185">Reference proteome</keyword>
<accession>A0A6A6XF82</accession>
<feature type="transmembrane region" description="Helical" evidence="6">
    <location>
        <begin position="383"/>
        <end position="406"/>
    </location>
</feature>
<sequence>MESNIVDWDSPNDPQMPLNWPARKRYMHAVLVSFMALVVNLAATMFAPGAPLLMRDLSITSAIIGTLTVSIYVLGFAIGPLFLSPLSELYGRLVIYQCCNLVFFAFTLGCALSTNVGMFLVFRFVAGCAGSAPLTIGGGTVADLFPQEKRGSVMGMLALGPIIGPVVGPIAGGFIAQDIGWRWTFWVILIMTSIISVITLIYMRETYAPVLLARKTARLSKINSNPALRSKLDRGTPANQLIAQSIIRPLKILIFSPIVLLLSLYAAFAFGLTYLLFTTFPSVYSIKYHFKVGVSGLAFLGMGIGFLLGVAVFAGLSDRILKAQTAKDVSLVHRNEETGEGKGNSSTEAIKFKPEHRLVLMVYFAPVLPVGFFWYGWAAEKGVHWIVPIMGTSLIGIGTLFILMPAQTYLVDVFGSEAAASALAANTLLRSLFGAFLPMAGPPMYESLGLGWGNSLLGFIGLAFVPVPYLFWKYGERIRRRWPVNL</sequence>
<keyword evidence="4 6" id="KW-1133">Transmembrane helix</keyword>
<dbReference type="GO" id="GO:0022857">
    <property type="term" value="F:transmembrane transporter activity"/>
    <property type="evidence" value="ECO:0007669"/>
    <property type="project" value="InterPro"/>
</dbReference>
<feature type="transmembrane region" description="Helical" evidence="6">
    <location>
        <begin position="157"/>
        <end position="177"/>
    </location>
</feature>
<organism evidence="8 9">
    <name type="scientific">Melanomma pulvis-pyrius CBS 109.77</name>
    <dbReference type="NCBI Taxonomy" id="1314802"/>
    <lineage>
        <taxon>Eukaryota</taxon>
        <taxon>Fungi</taxon>
        <taxon>Dikarya</taxon>
        <taxon>Ascomycota</taxon>
        <taxon>Pezizomycotina</taxon>
        <taxon>Dothideomycetes</taxon>
        <taxon>Pleosporomycetidae</taxon>
        <taxon>Pleosporales</taxon>
        <taxon>Melanommataceae</taxon>
        <taxon>Melanomma</taxon>
    </lineage>
</organism>
<feature type="transmembrane region" description="Helical" evidence="6">
    <location>
        <begin position="120"/>
        <end position="145"/>
    </location>
</feature>
<evidence type="ECO:0000313" key="8">
    <source>
        <dbReference type="EMBL" id="KAF2794928.1"/>
    </source>
</evidence>
<dbReference type="InterPro" id="IPR011701">
    <property type="entry name" value="MFS"/>
</dbReference>
<evidence type="ECO:0000256" key="1">
    <source>
        <dbReference type="ARBA" id="ARBA00004141"/>
    </source>
</evidence>
<dbReference type="Pfam" id="PF07690">
    <property type="entry name" value="MFS_1"/>
    <property type="match status" value="1"/>
</dbReference>
<dbReference type="AlphaFoldDB" id="A0A6A6XF82"/>
<dbReference type="PROSITE" id="PS50850">
    <property type="entry name" value="MFS"/>
    <property type="match status" value="1"/>
</dbReference>
<dbReference type="PANTHER" id="PTHR23502">
    <property type="entry name" value="MAJOR FACILITATOR SUPERFAMILY"/>
    <property type="match status" value="1"/>
</dbReference>
<dbReference type="OrthoDB" id="5296287at2759"/>
<feature type="transmembrane region" description="Helical" evidence="6">
    <location>
        <begin position="59"/>
        <end position="82"/>
    </location>
</feature>
<feature type="transmembrane region" description="Helical" evidence="6">
    <location>
        <begin position="94"/>
        <end position="114"/>
    </location>
</feature>
<evidence type="ECO:0000256" key="3">
    <source>
        <dbReference type="ARBA" id="ARBA00022692"/>
    </source>
</evidence>
<dbReference type="InterPro" id="IPR020846">
    <property type="entry name" value="MFS_dom"/>
</dbReference>
<dbReference type="GO" id="GO:0016020">
    <property type="term" value="C:membrane"/>
    <property type="evidence" value="ECO:0007669"/>
    <property type="project" value="UniProtKB-SubCell"/>
</dbReference>
<evidence type="ECO:0000259" key="7">
    <source>
        <dbReference type="PROSITE" id="PS50850"/>
    </source>
</evidence>
<comment type="similarity">
    <text evidence="2">Belongs to the major facilitator superfamily.</text>
</comment>
<dbReference type="EMBL" id="MU001875">
    <property type="protein sequence ID" value="KAF2794928.1"/>
    <property type="molecule type" value="Genomic_DNA"/>
</dbReference>
<dbReference type="PANTHER" id="PTHR23502:SF68">
    <property type="entry name" value="MULTIDRUG TRANSPORTER, PUTATIVE (AFU_ORTHOLOGUE AFUA_3G01120)-RELATED"/>
    <property type="match status" value="1"/>
</dbReference>
<dbReference type="Proteomes" id="UP000799757">
    <property type="component" value="Unassembled WGS sequence"/>
</dbReference>
<feature type="transmembrane region" description="Helical" evidence="6">
    <location>
        <begin position="183"/>
        <end position="203"/>
    </location>
</feature>
<dbReference type="InterPro" id="IPR036259">
    <property type="entry name" value="MFS_trans_sf"/>
</dbReference>
<evidence type="ECO:0000256" key="5">
    <source>
        <dbReference type="ARBA" id="ARBA00023136"/>
    </source>
</evidence>
<feature type="transmembrane region" description="Helical" evidence="6">
    <location>
        <begin position="452"/>
        <end position="472"/>
    </location>
</feature>
<evidence type="ECO:0000313" key="9">
    <source>
        <dbReference type="Proteomes" id="UP000799757"/>
    </source>
</evidence>
<keyword evidence="5 6" id="KW-0472">Membrane</keyword>